<accession>A0ABP6GNB5</accession>
<keyword evidence="6" id="KW-0411">Iron-sulfur</keyword>
<dbReference type="EMBL" id="BAAATZ010000007">
    <property type="protein sequence ID" value="GAA2724616.1"/>
    <property type="molecule type" value="Genomic_DNA"/>
</dbReference>
<gene>
    <name evidence="9" type="ORF">GCM10010439_22680</name>
</gene>
<dbReference type="SUPFAM" id="SSF56014">
    <property type="entry name" value="Nitrite and sulphite reductase 4Fe-4S domain-like"/>
    <property type="match status" value="1"/>
</dbReference>
<keyword evidence="1" id="KW-0004">4Fe-4S</keyword>
<evidence type="ECO:0000256" key="2">
    <source>
        <dbReference type="ARBA" id="ARBA00022617"/>
    </source>
</evidence>
<evidence type="ECO:0000256" key="6">
    <source>
        <dbReference type="ARBA" id="ARBA00023014"/>
    </source>
</evidence>
<protein>
    <recommendedName>
        <fullName evidence="8">Nitrite/Sulfite reductase ferredoxin-like domain-containing protein</fullName>
    </recommendedName>
</protein>
<sequence>MSPVTRDRADRCPGVLRPWIADDGALIRLRLVGGELDAGALRRLASVAEAFGDGNLHLTSRANLQIRGIAHTGGRLSAELVEAVREAGLLPSPTHERVRNILVSPLTGLASGRANLRPVAAELDRLLCADPELAGLPGKFLFCLDDGRGDVSADRFDLGLFALDASHAQVRIGTAHRGPAIPLSEAPEALLAFARKFLRIRGNGDAAAWHVDELPQTGRELLDAPPFSEPRPDFVAPTPFLGESGLDARSPETADGLPETPLAHPPRTHDVIPVPLFDRSTEPYPRTPKAEGRLPETPFTRLPRTHVAPVPPFGGIGQDDGRQAGHFAVPGGLLSAREAVRLASLGSRIIVTPWRSIIIPDISASELL</sequence>
<evidence type="ECO:0000256" key="7">
    <source>
        <dbReference type="SAM" id="MobiDB-lite"/>
    </source>
</evidence>
<dbReference type="Proteomes" id="UP001501842">
    <property type="component" value="Unassembled WGS sequence"/>
</dbReference>
<evidence type="ECO:0000313" key="9">
    <source>
        <dbReference type="EMBL" id="GAA2724616.1"/>
    </source>
</evidence>
<dbReference type="PANTHER" id="PTHR32439:SF9">
    <property type="entry name" value="BLR3264 PROTEIN"/>
    <property type="match status" value="1"/>
</dbReference>
<evidence type="ECO:0000256" key="5">
    <source>
        <dbReference type="ARBA" id="ARBA00023004"/>
    </source>
</evidence>
<reference evidence="10" key="1">
    <citation type="journal article" date="2019" name="Int. J. Syst. Evol. Microbiol.">
        <title>The Global Catalogue of Microorganisms (GCM) 10K type strain sequencing project: providing services to taxonomists for standard genome sequencing and annotation.</title>
        <authorList>
            <consortium name="The Broad Institute Genomics Platform"/>
            <consortium name="The Broad Institute Genome Sequencing Center for Infectious Disease"/>
            <person name="Wu L."/>
            <person name="Ma J."/>
        </authorList>
    </citation>
    <scope>NUCLEOTIDE SEQUENCE [LARGE SCALE GENOMIC DNA]</scope>
    <source>
        <strain evidence="10">JCM 8201</strain>
    </source>
</reference>
<organism evidence="9 10">
    <name type="scientific">Actinocorallia aurantiaca</name>
    <dbReference type="NCBI Taxonomy" id="46204"/>
    <lineage>
        <taxon>Bacteria</taxon>
        <taxon>Bacillati</taxon>
        <taxon>Actinomycetota</taxon>
        <taxon>Actinomycetes</taxon>
        <taxon>Streptosporangiales</taxon>
        <taxon>Thermomonosporaceae</taxon>
        <taxon>Actinocorallia</taxon>
    </lineage>
</organism>
<dbReference type="InterPro" id="IPR051329">
    <property type="entry name" value="NIR_SIR_4Fe-4S"/>
</dbReference>
<evidence type="ECO:0000256" key="3">
    <source>
        <dbReference type="ARBA" id="ARBA00022723"/>
    </source>
</evidence>
<dbReference type="SUPFAM" id="SSF55124">
    <property type="entry name" value="Nitrite/Sulfite reductase N-terminal domain-like"/>
    <property type="match status" value="2"/>
</dbReference>
<dbReference type="InterPro" id="IPR005117">
    <property type="entry name" value="NiRdtase/SiRdtase_haem-b_fer"/>
</dbReference>
<dbReference type="RefSeq" id="WP_344450263.1">
    <property type="nucleotide sequence ID" value="NZ_BAAATZ010000007.1"/>
</dbReference>
<keyword evidence="5" id="KW-0408">Iron</keyword>
<evidence type="ECO:0000259" key="8">
    <source>
        <dbReference type="Pfam" id="PF03460"/>
    </source>
</evidence>
<feature type="region of interest" description="Disordered" evidence="7">
    <location>
        <begin position="247"/>
        <end position="306"/>
    </location>
</feature>
<dbReference type="InterPro" id="IPR045854">
    <property type="entry name" value="NO2/SO3_Rdtase_4Fe4S_sf"/>
</dbReference>
<evidence type="ECO:0000256" key="4">
    <source>
        <dbReference type="ARBA" id="ARBA00023002"/>
    </source>
</evidence>
<evidence type="ECO:0000256" key="1">
    <source>
        <dbReference type="ARBA" id="ARBA00022485"/>
    </source>
</evidence>
<evidence type="ECO:0000313" key="10">
    <source>
        <dbReference type="Proteomes" id="UP001501842"/>
    </source>
</evidence>
<dbReference type="Gene3D" id="3.30.413.10">
    <property type="entry name" value="Sulfite Reductase Hemoprotein, domain 1"/>
    <property type="match status" value="1"/>
</dbReference>
<dbReference type="InterPro" id="IPR036136">
    <property type="entry name" value="Nit/Sulf_reduc_fer-like_dom_sf"/>
</dbReference>
<keyword evidence="10" id="KW-1185">Reference proteome</keyword>
<dbReference type="Pfam" id="PF03460">
    <property type="entry name" value="NIR_SIR_ferr"/>
    <property type="match status" value="1"/>
</dbReference>
<dbReference type="PANTHER" id="PTHR32439">
    <property type="entry name" value="FERREDOXIN--NITRITE REDUCTASE, CHLOROPLASTIC"/>
    <property type="match status" value="1"/>
</dbReference>
<comment type="caution">
    <text evidence="9">The sequence shown here is derived from an EMBL/GenBank/DDBJ whole genome shotgun (WGS) entry which is preliminary data.</text>
</comment>
<dbReference type="Gene3D" id="3.90.480.10">
    <property type="entry name" value="Sulfite Reductase Hemoprotein,Domain 2"/>
    <property type="match status" value="1"/>
</dbReference>
<keyword evidence="2" id="KW-0349">Heme</keyword>
<keyword evidence="3" id="KW-0479">Metal-binding</keyword>
<feature type="domain" description="Nitrite/Sulfite reductase ferredoxin-like" evidence="8">
    <location>
        <begin position="26"/>
        <end position="70"/>
    </location>
</feature>
<name>A0ABP6GNB5_9ACTN</name>
<keyword evidence="4" id="KW-0560">Oxidoreductase</keyword>
<proteinExistence type="predicted"/>